<dbReference type="OrthoDB" id="259831at2"/>
<dbReference type="AlphaFoldDB" id="A0A3P4AW48"/>
<name>A0A3P4AW48_9BURK</name>
<keyword evidence="1" id="KW-0540">Nuclease</keyword>
<dbReference type="Gene3D" id="3.30.70.2540">
    <property type="entry name" value="CRISPR-associated endoribonuclease Cas6/Csy4"/>
    <property type="match status" value="1"/>
</dbReference>
<evidence type="ECO:0000313" key="1">
    <source>
        <dbReference type="EMBL" id="VCU67962.1"/>
    </source>
</evidence>
<dbReference type="CDD" id="cd09739">
    <property type="entry name" value="Cas6_I-F"/>
    <property type="match status" value="1"/>
</dbReference>
<dbReference type="InterPro" id="IPR013396">
    <property type="entry name" value="CRISPR-assoc_prot_Csy4"/>
</dbReference>
<dbReference type="Pfam" id="PF09618">
    <property type="entry name" value="Cas_Csy4"/>
    <property type="match status" value="1"/>
</dbReference>
<gene>
    <name evidence="1" type="primary">cas6f</name>
    <name evidence="1" type="ORF">PIGHUM_00008</name>
</gene>
<dbReference type="EMBL" id="UWPJ01000004">
    <property type="protein sequence ID" value="VCU67962.1"/>
    <property type="molecule type" value="Genomic_DNA"/>
</dbReference>
<dbReference type="Proteomes" id="UP000277294">
    <property type="component" value="Unassembled WGS sequence"/>
</dbReference>
<evidence type="ECO:0000313" key="2">
    <source>
        <dbReference type="Proteomes" id="UP000277294"/>
    </source>
</evidence>
<reference evidence="1 2" key="1">
    <citation type="submission" date="2018-10" db="EMBL/GenBank/DDBJ databases">
        <authorList>
            <person name="Criscuolo A."/>
        </authorList>
    </citation>
    <scope>NUCLEOTIDE SEQUENCE [LARGE SCALE GENOMIC DNA]</scope>
    <source>
        <strain evidence="1">DnA1</strain>
    </source>
</reference>
<sequence length="185" mass="20641">MDHYLDIQIVPDPELSVHIAMSGVFGHLHRALAASGREDIGVSFPQAAKAGLGAVLRLHGTREALLAMDPAKWVHGARDYVRWDTPAAVPERAGYCEVRRIQVKSSPERLRRRQMKRHGWTEEQALERIPDTVAKTLSDPYLKLSSRSTGQSFRLFIRHGSPVAQARTGAFNSYGLSQTATVPWF</sequence>
<dbReference type="RefSeq" id="WP_124077199.1">
    <property type="nucleotide sequence ID" value="NZ_UWPJ01000004.1"/>
</dbReference>
<keyword evidence="1" id="KW-0378">Hydrolase</keyword>
<keyword evidence="2" id="KW-1185">Reference proteome</keyword>
<dbReference type="NCBIfam" id="TIGR02563">
    <property type="entry name" value="cas_Csy4"/>
    <property type="match status" value="1"/>
</dbReference>
<dbReference type="GO" id="GO:0016787">
    <property type="term" value="F:hydrolase activity"/>
    <property type="evidence" value="ECO:0007669"/>
    <property type="project" value="UniProtKB-KW"/>
</dbReference>
<proteinExistence type="predicted"/>
<organism evidence="1 2">
    <name type="scientific">Pigmentiphaga humi</name>
    <dbReference type="NCBI Taxonomy" id="2478468"/>
    <lineage>
        <taxon>Bacteria</taxon>
        <taxon>Pseudomonadati</taxon>
        <taxon>Pseudomonadota</taxon>
        <taxon>Betaproteobacteria</taxon>
        <taxon>Burkholderiales</taxon>
        <taxon>Alcaligenaceae</taxon>
        <taxon>Pigmentiphaga</taxon>
    </lineage>
</organism>
<keyword evidence="1" id="KW-0255">Endonuclease</keyword>
<dbReference type="GO" id="GO:0004519">
    <property type="term" value="F:endonuclease activity"/>
    <property type="evidence" value="ECO:0007669"/>
    <property type="project" value="UniProtKB-KW"/>
</dbReference>
<protein>
    <submittedName>
        <fullName evidence="1">CRISPR-associated endonuclease Cas6/Csy4</fullName>
        <ecNumber evidence="1">3.1.-.-</ecNumber>
    </submittedName>
</protein>
<dbReference type="EC" id="3.1.-.-" evidence="1"/>
<dbReference type="InterPro" id="IPR042564">
    <property type="entry name" value="CRISPR-Cas6/Csy4_sf"/>
</dbReference>
<dbReference type="GO" id="GO:0043571">
    <property type="term" value="P:maintenance of CRISPR repeat elements"/>
    <property type="evidence" value="ECO:0007669"/>
    <property type="project" value="InterPro"/>
</dbReference>
<accession>A0A3P4AW48</accession>